<dbReference type="InterPro" id="IPR005467">
    <property type="entry name" value="His_kinase_dom"/>
</dbReference>
<evidence type="ECO:0000256" key="3">
    <source>
        <dbReference type="ARBA" id="ARBA00012438"/>
    </source>
</evidence>
<dbReference type="InterPro" id="IPR003661">
    <property type="entry name" value="HisK_dim/P_dom"/>
</dbReference>
<evidence type="ECO:0000256" key="2">
    <source>
        <dbReference type="ARBA" id="ARBA00004370"/>
    </source>
</evidence>
<dbReference type="SMART" id="SM00304">
    <property type="entry name" value="HAMP"/>
    <property type="match status" value="1"/>
</dbReference>
<dbReference type="SUPFAM" id="SSF55874">
    <property type="entry name" value="ATPase domain of HSP90 chaperone/DNA topoisomerase II/histidine kinase"/>
    <property type="match status" value="1"/>
</dbReference>
<comment type="subcellular location">
    <subcellularLocation>
        <location evidence="2">Membrane</location>
    </subcellularLocation>
</comment>
<gene>
    <name evidence="14" type="ORF">CLV59_104586</name>
</gene>
<comment type="catalytic activity">
    <reaction evidence="1">
        <text>ATP + protein L-histidine = ADP + protein N-phospho-L-histidine.</text>
        <dbReference type="EC" id="2.7.13.3"/>
    </reaction>
</comment>
<dbReference type="PANTHER" id="PTHR45436:SF5">
    <property type="entry name" value="SENSOR HISTIDINE KINASE TRCS"/>
    <property type="match status" value="1"/>
</dbReference>
<reference evidence="14 15" key="1">
    <citation type="submission" date="2018-06" db="EMBL/GenBank/DDBJ databases">
        <title>Genomic Encyclopedia of Archaeal and Bacterial Type Strains, Phase II (KMG-II): from individual species to whole genera.</title>
        <authorList>
            <person name="Goeker M."/>
        </authorList>
    </citation>
    <scope>NUCLEOTIDE SEQUENCE [LARGE SCALE GENOMIC DNA]</scope>
    <source>
        <strain evidence="14 15">DSM 29821</strain>
    </source>
</reference>
<sequence>MKIRHRLSLQFTLISGILLTVVFILVYLLSARYVRNNFYKQLEVRALVTAQVYLEKDELTKKKFLEIEKSYQQSIPGESSNIYDNKNQPVFIEKIKYNWPVSLLDQIRRHDIYRFTFGDKYGLGMYYPDNQGDFVVIVTARNTIGEQQLQYLLWILVCMGFVAMLVVYLLGQWYASRALQPIQSINRQVKRIRASNLHMRVNRGKNKDEIAELATNFNEMLEHMQHAFEMQRSFVSNASHELRTPLTTIIGEIEVTMQKDRTTEQYKETLSTLLDESEKLKIITDGLLQLTRVDAVLDPAQTEDIRMDELLWEIQAYWQQQETPLPLDIQLLHLPENPAQLTIRGNRQLLALAINNIVRNAFKFSHNAPVKCRLEVNKEGILLSVSDNGIGIDKEEQEKIFLPLYRATNAHSFAGYGIGLSMTQKILHLHRSRITVSSVKGEGTTFHIFFDNEH</sequence>
<evidence type="ECO:0000313" key="15">
    <source>
        <dbReference type="Proteomes" id="UP000249819"/>
    </source>
</evidence>
<dbReference type="GO" id="GO:0005886">
    <property type="term" value="C:plasma membrane"/>
    <property type="evidence" value="ECO:0007669"/>
    <property type="project" value="TreeGrafter"/>
</dbReference>
<evidence type="ECO:0000259" key="12">
    <source>
        <dbReference type="PROSITE" id="PS50109"/>
    </source>
</evidence>
<evidence type="ECO:0000256" key="5">
    <source>
        <dbReference type="ARBA" id="ARBA00022679"/>
    </source>
</evidence>
<dbReference type="PROSITE" id="PS50109">
    <property type="entry name" value="HIS_KIN"/>
    <property type="match status" value="1"/>
</dbReference>
<feature type="transmembrane region" description="Helical" evidence="11">
    <location>
        <begin position="7"/>
        <end position="29"/>
    </location>
</feature>
<dbReference type="AlphaFoldDB" id="A0A327VZD7"/>
<dbReference type="EMBL" id="QLMA01000004">
    <property type="protein sequence ID" value="RAJ82359.1"/>
    <property type="molecule type" value="Genomic_DNA"/>
</dbReference>
<organism evidence="14 15">
    <name type="scientific">Chitinophaga dinghuensis</name>
    <dbReference type="NCBI Taxonomy" id="1539050"/>
    <lineage>
        <taxon>Bacteria</taxon>
        <taxon>Pseudomonadati</taxon>
        <taxon>Bacteroidota</taxon>
        <taxon>Chitinophagia</taxon>
        <taxon>Chitinophagales</taxon>
        <taxon>Chitinophagaceae</taxon>
        <taxon>Chitinophaga</taxon>
    </lineage>
</organism>
<evidence type="ECO:0000256" key="6">
    <source>
        <dbReference type="ARBA" id="ARBA00022692"/>
    </source>
</evidence>
<dbReference type="InterPro" id="IPR004358">
    <property type="entry name" value="Sig_transdc_His_kin-like_C"/>
</dbReference>
<dbReference type="Proteomes" id="UP000249819">
    <property type="component" value="Unassembled WGS sequence"/>
</dbReference>
<dbReference type="PANTHER" id="PTHR45436">
    <property type="entry name" value="SENSOR HISTIDINE KINASE YKOH"/>
    <property type="match status" value="1"/>
</dbReference>
<keyword evidence="10 11" id="KW-0472">Membrane</keyword>
<keyword evidence="4" id="KW-0597">Phosphoprotein</keyword>
<evidence type="ECO:0000259" key="13">
    <source>
        <dbReference type="PROSITE" id="PS50885"/>
    </source>
</evidence>
<evidence type="ECO:0000256" key="4">
    <source>
        <dbReference type="ARBA" id="ARBA00022553"/>
    </source>
</evidence>
<dbReference type="InterPro" id="IPR036890">
    <property type="entry name" value="HATPase_C_sf"/>
</dbReference>
<dbReference type="Gene3D" id="1.10.287.130">
    <property type="match status" value="1"/>
</dbReference>
<dbReference type="InterPro" id="IPR003660">
    <property type="entry name" value="HAMP_dom"/>
</dbReference>
<dbReference type="InterPro" id="IPR050428">
    <property type="entry name" value="TCS_sensor_his_kinase"/>
</dbReference>
<feature type="transmembrane region" description="Helical" evidence="11">
    <location>
        <begin position="151"/>
        <end position="170"/>
    </location>
</feature>
<dbReference type="Gene3D" id="3.30.565.10">
    <property type="entry name" value="Histidine kinase-like ATPase, C-terminal domain"/>
    <property type="match status" value="1"/>
</dbReference>
<dbReference type="InterPro" id="IPR036097">
    <property type="entry name" value="HisK_dim/P_sf"/>
</dbReference>
<dbReference type="PROSITE" id="PS50885">
    <property type="entry name" value="HAMP"/>
    <property type="match status" value="1"/>
</dbReference>
<evidence type="ECO:0000313" key="14">
    <source>
        <dbReference type="EMBL" id="RAJ82359.1"/>
    </source>
</evidence>
<comment type="caution">
    <text evidence="14">The sequence shown here is derived from an EMBL/GenBank/DDBJ whole genome shotgun (WGS) entry which is preliminary data.</text>
</comment>
<dbReference type="FunFam" id="1.10.287.130:FF:000001">
    <property type="entry name" value="Two-component sensor histidine kinase"/>
    <property type="match status" value="1"/>
</dbReference>
<dbReference type="SUPFAM" id="SSF47384">
    <property type="entry name" value="Homodimeric domain of signal transducing histidine kinase"/>
    <property type="match status" value="1"/>
</dbReference>
<keyword evidence="9" id="KW-0902">Two-component regulatory system</keyword>
<keyword evidence="15" id="KW-1185">Reference proteome</keyword>
<evidence type="ECO:0000256" key="10">
    <source>
        <dbReference type="ARBA" id="ARBA00023136"/>
    </source>
</evidence>
<dbReference type="RefSeq" id="WP_111592874.1">
    <property type="nucleotide sequence ID" value="NZ_QLMA01000004.1"/>
</dbReference>
<keyword evidence="7 14" id="KW-0418">Kinase</keyword>
<keyword evidence="8 11" id="KW-1133">Transmembrane helix</keyword>
<keyword evidence="5" id="KW-0808">Transferase</keyword>
<dbReference type="GO" id="GO:0000155">
    <property type="term" value="F:phosphorelay sensor kinase activity"/>
    <property type="evidence" value="ECO:0007669"/>
    <property type="project" value="InterPro"/>
</dbReference>
<dbReference type="EC" id="2.7.13.3" evidence="3"/>
<dbReference type="SMART" id="SM00388">
    <property type="entry name" value="HisKA"/>
    <property type="match status" value="1"/>
</dbReference>
<dbReference type="Pfam" id="PF00512">
    <property type="entry name" value="HisKA"/>
    <property type="match status" value="1"/>
</dbReference>
<evidence type="ECO:0000256" key="8">
    <source>
        <dbReference type="ARBA" id="ARBA00022989"/>
    </source>
</evidence>
<dbReference type="CDD" id="cd06225">
    <property type="entry name" value="HAMP"/>
    <property type="match status" value="1"/>
</dbReference>
<dbReference type="PRINTS" id="PR00344">
    <property type="entry name" value="BCTRLSENSOR"/>
</dbReference>
<name>A0A327VZD7_9BACT</name>
<evidence type="ECO:0000256" key="11">
    <source>
        <dbReference type="SAM" id="Phobius"/>
    </source>
</evidence>
<dbReference type="InterPro" id="IPR003594">
    <property type="entry name" value="HATPase_dom"/>
</dbReference>
<feature type="domain" description="Histidine kinase" evidence="12">
    <location>
        <begin position="237"/>
        <end position="454"/>
    </location>
</feature>
<dbReference type="Gene3D" id="6.10.340.10">
    <property type="match status" value="1"/>
</dbReference>
<feature type="domain" description="HAMP" evidence="13">
    <location>
        <begin position="176"/>
        <end position="229"/>
    </location>
</feature>
<evidence type="ECO:0000256" key="9">
    <source>
        <dbReference type="ARBA" id="ARBA00023012"/>
    </source>
</evidence>
<dbReference type="OrthoDB" id="594725at2"/>
<dbReference type="Pfam" id="PF02518">
    <property type="entry name" value="HATPase_c"/>
    <property type="match status" value="1"/>
</dbReference>
<dbReference type="CDD" id="cd00082">
    <property type="entry name" value="HisKA"/>
    <property type="match status" value="1"/>
</dbReference>
<dbReference type="Pfam" id="PF00672">
    <property type="entry name" value="HAMP"/>
    <property type="match status" value="1"/>
</dbReference>
<evidence type="ECO:0000256" key="1">
    <source>
        <dbReference type="ARBA" id="ARBA00000085"/>
    </source>
</evidence>
<dbReference type="SMART" id="SM00387">
    <property type="entry name" value="HATPase_c"/>
    <property type="match status" value="1"/>
</dbReference>
<evidence type="ECO:0000256" key="7">
    <source>
        <dbReference type="ARBA" id="ARBA00022777"/>
    </source>
</evidence>
<keyword evidence="6 11" id="KW-0812">Transmembrane</keyword>
<dbReference type="SUPFAM" id="SSF158472">
    <property type="entry name" value="HAMP domain-like"/>
    <property type="match status" value="1"/>
</dbReference>
<protein>
    <recommendedName>
        <fullName evidence="3">histidine kinase</fullName>
        <ecNumber evidence="3">2.7.13.3</ecNumber>
    </recommendedName>
</protein>
<accession>A0A327VZD7</accession>
<proteinExistence type="predicted"/>